<organism evidence="2 3">
    <name type="scientific">Spirosoma linguale (strain ATCC 33905 / DSM 74 / LMG 10896 / Claus 1)</name>
    <dbReference type="NCBI Taxonomy" id="504472"/>
    <lineage>
        <taxon>Bacteria</taxon>
        <taxon>Pseudomonadati</taxon>
        <taxon>Bacteroidota</taxon>
        <taxon>Cytophagia</taxon>
        <taxon>Cytophagales</taxon>
        <taxon>Cytophagaceae</taxon>
        <taxon>Spirosoma</taxon>
    </lineage>
</organism>
<dbReference type="AlphaFoldDB" id="D2QEZ2"/>
<dbReference type="SUPFAM" id="SSF51604">
    <property type="entry name" value="Enolase C-terminal domain-like"/>
    <property type="match status" value="1"/>
</dbReference>
<gene>
    <name evidence="2" type="ordered locus">Slin_5368</name>
</gene>
<feature type="domain" description="Enolase C-terminal" evidence="1">
    <location>
        <begin position="239"/>
        <end position="421"/>
    </location>
</feature>
<protein>
    <recommendedName>
        <fullName evidence="1">Enolase C-terminal domain-containing protein</fullName>
    </recommendedName>
</protein>
<keyword evidence="3" id="KW-1185">Reference proteome</keyword>
<dbReference type="Gene3D" id="3.20.20.120">
    <property type="entry name" value="Enolase-like C-terminal domain"/>
    <property type="match status" value="1"/>
</dbReference>
<dbReference type="STRING" id="504472.Slin_5368"/>
<dbReference type="Proteomes" id="UP000002028">
    <property type="component" value="Chromosome"/>
</dbReference>
<dbReference type="KEGG" id="sli:Slin_5368"/>
<sequence length="490" mass="54470">MADRFVDEAANLMAVMSLMTTQPHDNESLNRREFIQSASSLVAAGMTGFTADLSKNPSVRQPPVSIRIKRVDSNFEREPLNPYRFKGSAITESWQTAALLESESGIRKVGLCTQGVLWSDAKVFAAHSERVGNALMYAITDRALQLMKGNSFTNPVDLVDELLPEVYAYAKKITGNPDLRKTFALNALVSVDNAAWLLYAQENKLTRFDDMIPEKYRPGLSYKHTKVASIPSFSVGTTADKIKAAADEGYFILKLKTGSAGTQTEMLEKDIAFLTAVHKAIGHYETPYTKSGKIPYYFDANGRYEKKDTLLRFLDHAKKIGAFDQIAVIEEPFEERNEEFVGQLGVRIAADESAHTVEDAAVRIQQGYSAIAVKAIAKTLSMTMKITQLAYEKGVPCFCADLTVNPILVDWNKNVAARLPPFPGVTIGLQETNGHQYFKNWDKLMSYHPKAGASWTRTQQGVYPTDQSFYAESGGILLPSPHYEQLFEQV</sequence>
<proteinExistence type="predicted"/>
<accession>D2QEZ2</accession>
<dbReference type="InterPro" id="IPR029065">
    <property type="entry name" value="Enolase_C-like"/>
</dbReference>
<dbReference type="GO" id="GO:0016854">
    <property type="term" value="F:racemase and epimerase activity"/>
    <property type="evidence" value="ECO:0007669"/>
    <property type="project" value="UniProtKB-ARBA"/>
</dbReference>
<evidence type="ECO:0000313" key="3">
    <source>
        <dbReference type="Proteomes" id="UP000002028"/>
    </source>
</evidence>
<name>D2QEZ2_SPILD</name>
<dbReference type="eggNOG" id="COG4948">
    <property type="taxonomic scope" value="Bacteria"/>
</dbReference>
<evidence type="ECO:0000259" key="1">
    <source>
        <dbReference type="Pfam" id="PF13378"/>
    </source>
</evidence>
<evidence type="ECO:0000313" key="2">
    <source>
        <dbReference type="EMBL" id="ADB41336.1"/>
    </source>
</evidence>
<dbReference type="Pfam" id="PF13378">
    <property type="entry name" value="MR_MLE_C"/>
    <property type="match status" value="1"/>
</dbReference>
<dbReference type="HOGENOM" id="CLU_639204_0_0_10"/>
<dbReference type="EMBL" id="CP001769">
    <property type="protein sequence ID" value="ADB41336.1"/>
    <property type="molecule type" value="Genomic_DNA"/>
</dbReference>
<reference evidence="2 3" key="1">
    <citation type="journal article" date="2010" name="Stand. Genomic Sci.">
        <title>Complete genome sequence of Spirosoma linguale type strain (1).</title>
        <authorList>
            <person name="Lail K."/>
            <person name="Sikorski J."/>
            <person name="Saunders E."/>
            <person name="Lapidus A."/>
            <person name="Glavina Del Rio T."/>
            <person name="Copeland A."/>
            <person name="Tice H."/>
            <person name="Cheng J.-F."/>
            <person name="Lucas S."/>
            <person name="Nolan M."/>
            <person name="Bruce D."/>
            <person name="Goodwin L."/>
            <person name="Pitluck S."/>
            <person name="Ivanova N."/>
            <person name="Mavromatis K."/>
            <person name="Ovchinnikova G."/>
            <person name="Pati A."/>
            <person name="Chen A."/>
            <person name="Palaniappan K."/>
            <person name="Land M."/>
            <person name="Hauser L."/>
            <person name="Chang Y.-J."/>
            <person name="Jeffries C.D."/>
            <person name="Chain P."/>
            <person name="Brettin T."/>
            <person name="Detter J.C."/>
            <person name="Schuetze A."/>
            <person name="Rohde M."/>
            <person name="Tindall B.J."/>
            <person name="Goeker M."/>
            <person name="Bristow J."/>
            <person name="Eisen J.A."/>
            <person name="Markowitz V."/>
            <person name="Hugenholtz P."/>
            <person name="Kyrpides N.C."/>
            <person name="Klenk H.-P."/>
            <person name="Chen F."/>
        </authorList>
    </citation>
    <scope>NUCLEOTIDE SEQUENCE [LARGE SCALE GENOMIC DNA]</scope>
    <source>
        <strain evidence="3">ATCC 33905 / DSM 74 / LMG 10896 / Claus 1</strain>
    </source>
</reference>
<dbReference type="InterPro" id="IPR036849">
    <property type="entry name" value="Enolase-like_C_sf"/>
</dbReference>